<keyword evidence="3" id="KW-1185">Reference proteome</keyword>
<feature type="region of interest" description="Disordered" evidence="1">
    <location>
        <begin position="557"/>
        <end position="641"/>
    </location>
</feature>
<feature type="non-terminal residue" evidence="2">
    <location>
        <position position="1"/>
    </location>
</feature>
<evidence type="ECO:0000256" key="1">
    <source>
        <dbReference type="SAM" id="MobiDB-lite"/>
    </source>
</evidence>
<proteinExistence type="predicted"/>
<dbReference type="Proteomes" id="UP000708208">
    <property type="component" value="Unassembled WGS sequence"/>
</dbReference>
<evidence type="ECO:0000313" key="2">
    <source>
        <dbReference type="EMBL" id="CAG7823210.1"/>
    </source>
</evidence>
<feature type="compositionally biased region" description="Low complexity" evidence="1">
    <location>
        <begin position="446"/>
        <end position="460"/>
    </location>
</feature>
<feature type="region of interest" description="Disordered" evidence="1">
    <location>
        <begin position="437"/>
        <end position="480"/>
    </location>
</feature>
<organism evidence="2 3">
    <name type="scientific">Allacma fusca</name>
    <dbReference type="NCBI Taxonomy" id="39272"/>
    <lineage>
        <taxon>Eukaryota</taxon>
        <taxon>Metazoa</taxon>
        <taxon>Ecdysozoa</taxon>
        <taxon>Arthropoda</taxon>
        <taxon>Hexapoda</taxon>
        <taxon>Collembola</taxon>
        <taxon>Symphypleona</taxon>
        <taxon>Sminthuridae</taxon>
        <taxon>Allacma</taxon>
    </lineage>
</organism>
<gene>
    <name evidence="2" type="ORF">AFUS01_LOCUS33439</name>
</gene>
<feature type="compositionally biased region" description="Low complexity" evidence="1">
    <location>
        <begin position="572"/>
        <end position="582"/>
    </location>
</feature>
<reference evidence="2" key="1">
    <citation type="submission" date="2021-06" db="EMBL/GenBank/DDBJ databases">
        <authorList>
            <person name="Hodson N. C."/>
            <person name="Mongue J. A."/>
            <person name="Jaron S. K."/>
        </authorList>
    </citation>
    <scope>NUCLEOTIDE SEQUENCE</scope>
</reference>
<evidence type="ECO:0000313" key="3">
    <source>
        <dbReference type="Proteomes" id="UP000708208"/>
    </source>
</evidence>
<accession>A0A8J2L109</accession>
<feature type="region of interest" description="Disordered" evidence="1">
    <location>
        <begin position="500"/>
        <end position="545"/>
    </location>
</feature>
<dbReference type="AlphaFoldDB" id="A0A8J2L109"/>
<sequence>MFLASAGRVYCRRTPEEEFTRYLHSYGVMPAFRSALVWLYQLPVKPKDMNAYFAEFLENRARDATEMSKLRAEMCYKTTELTELKKRNQALDDQMKALRQRTGLNKNPSQIVGQNEQQFEIMQRFFQDLQEFHPSLLSRASILLKEDEQPFGGESEGGVRKLKDKIEKKDYYQEFVNEMKKFDPWGIVFPYIRKGNKKAGKGEKPEIGDLPTNTEDSLAKQQNRKPDEETSDSLKTDDDDSRSVAELLHSIYTANEAYPTDPTPHQEEPITWDTEYWKQFFKEGDILPEFGISITDPKASMFGKVIDANTDIEVQYFNPNRFTSDDISMSLSDIKQLLEFHAKNMRLAAEPPEIRDTPATRNYRLDNVWTSPKFAYGSLPFKAMRPGRPSATTQRSRSRLSIVKPKVDASELDDVIKTDVSYGDPLLSCAKHLRAYSNASKSAHKSSTAPSRRYSSSSRPCSRERETDKPTSGSSGLPIASSKVLTSVNKTTTVASKLPSNVVINRPKPSSHKYPGGLSIGCEKKKSSKSPIQQRPLSDMKDRRAAGDCCEKLDRVISVPTKPQTQSEKDLSASSKKSLPLLNIPNKTPASDESQLFFGPTNTEFPGSEFTKSRVKKPRESAYHFQKSPIPRALSDDDSTLVSDYDNFRDRDRLDPCDPKEVVYIHPYPELLAE</sequence>
<feature type="compositionally biased region" description="Polar residues" evidence="1">
    <location>
        <begin position="211"/>
        <end position="221"/>
    </location>
</feature>
<feature type="region of interest" description="Disordered" evidence="1">
    <location>
        <begin position="197"/>
        <end position="242"/>
    </location>
</feature>
<name>A0A8J2L109_9HEXA</name>
<dbReference type="EMBL" id="CAJVCH010528821">
    <property type="protein sequence ID" value="CAG7823210.1"/>
    <property type="molecule type" value="Genomic_DNA"/>
</dbReference>
<feature type="compositionally biased region" description="Basic and acidic residues" evidence="1">
    <location>
        <begin position="224"/>
        <end position="236"/>
    </location>
</feature>
<comment type="caution">
    <text evidence="2">The sequence shown here is derived from an EMBL/GenBank/DDBJ whole genome shotgun (WGS) entry which is preliminary data.</text>
</comment>
<feature type="compositionally biased region" description="Polar residues" evidence="1">
    <location>
        <begin position="585"/>
        <end position="605"/>
    </location>
</feature>
<protein>
    <submittedName>
        <fullName evidence="2">Uncharacterized protein</fullName>
    </submittedName>
</protein>